<proteinExistence type="predicted"/>
<keyword evidence="1" id="KW-0732">Signal</keyword>
<feature type="signal peptide" evidence="1">
    <location>
        <begin position="1"/>
        <end position="19"/>
    </location>
</feature>
<evidence type="ECO:0000313" key="2">
    <source>
        <dbReference type="EMBL" id="XBV85604.1"/>
    </source>
</evidence>
<protein>
    <submittedName>
        <fullName evidence="2">Uncharacterized protein</fullName>
    </submittedName>
</protein>
<dbReference type="RefSeq" id="WP_350243644.1">
    <property type="nucleotide sequence ID" value="NZ_CP158299.1"/>
</dbReference>
<accession>A0AAU7UC15</accession>
<gene>
    <name evidence="2" type="ORF">ABOD76_19595</name>
</gene>
<dbReference type="KEGG" id="dsc:ABOD76_19595"/>
<dbReference type="AlphaFoldDB" id="A0AAU7UC15"/>
<dbReference type="EMBL" id="CP158299">
    <property type="protein sequence ID" value="XBV85604.1"/>
    <property type="molecule type" value="Genomic_DNA"/>
</dbReference>
<feature type="chain" id="PRO_5043930270" evidence="1">
    <location>
        <begin position="20"/>
        <end position="132"/>
    </location>
</feature>
<organism evidence="2">
    <name type="scientific">Deinococcus sonorensis KR-87</name>
    <dbReference type="NCBI Taxonomy" id="694439"/>
    <lineage>
        <taxon>Bacteria</taxon>
        <taxon>Thermotogati</taxon>
        <taxon>Deinococcota</taxon>
        <taxon>Deinococci</taxon>
        <taxon>Deinococcales</taxon>
        <taxon>Deinococcaceae</taxon>
        <taxon>Deinococcus</taxon>
    </lineage>
</organism>
<sequence>MKSPLLCLAVLTALPTAGAATPLLRPVPLTPACQKAGYTVLQDSAGHARVLRYVRLTPDNTLRLTQYYDASGRLLSLKASANGFVGQLYTLTARLDGRGRIVSETGYRAKFDHTDLKTLIRDVAAVKAGQCP</sequence>
<name>A0AAU7UC15_9DEIO</name>
<evidence type="ECO:0000256" key="1">
    <source>
        <dbReference type="SAM" id="SignalP"/>
    </source>
</evidence>
<reference evidence="2" key="1">
    <citation type="submission" date="2024-06" db="EMBL/GenBank/DDBJ databases">
        <title>Draft Genome Sequence of Deinococcus sonorensis Type Strain KR-87, a Biofilm Producing Representative of the Genus Deinococcus.</title>
        <authorList>
            <person name="Boren L.S."/>
            <person name="Grosso R.A."/>
            <person name="Hugenberg-Cox A.N."/>
            <person name="Hill J.T.E."/>
            <person name="Albert C.M."/>
            <person name="Tuohy J.M."/>
        </authorList>
    </citation>
    <scope>NUCLEOTIDE SEQUENCE</scope>
    <source>
        <strain evidence="2">KR-87</strain>
    </source>
</reference>